<dbReference type="PANTHER" id="PTHR47706:SF9">
    <property type="entry name" value="NMRA-LIKE DOMAIN-CONTAINING PROTEIN-RELATED"/>
    <property type="match status" value="1"/>
</dbReference>
<evidence type="ECO:0000256" key="1">
    <source>
        <dbReference type="ARBA" id="ARBA00022857"/>
    </source>
</evidence>
<evidence type="ECO:0000313" key="5">
    <source>
        <dbReference type="Proteomes" id="UP000030686"/>
    </source>
</evidence>
<dbReference type="STRING" id="1365484.W6QG88"/>
<evidence type="ECO:0000259" key="3">
    <source>
        <dbReference type="Pfam" id="PF05368"/>
    </source>
</evidence>
<dbReference type="PANTHER" id="PTHR47706">
    <property type="entry name" value="NMRA-LIKE FAMILY PROTEIN"/>
    <property type="match status" value="1"/>
</dbReference>
<dbReference type="InterPro" id="IPR036291">
    <property type="entry name" value="NAD(P)-bd_dom_sf"/>
</dbReference>
<dbReference type="OMA" id="GMHHVYR"/>
<dbReference type="AlphaFoldDB" id="W6QG88"/>
<reference evidence="4" key="1">
    <citation type="journal article" date="2014" name="Nat. Commun.">
        <title>Multiple recent horizontal transfers of a large genomic region in cheese making fungi.</title>
        <authorList>
            <person name="Cheeseman K."/>
            <person name="Ropars J."/>
            <person name="Renault P."/>
            <person name="Dupont J."/>
            <person name="Gouzy J."/>
            <person name="Branca A."/>
            <person name="Abraham A.L."/>
            <person name="Ceppi M."/>
            <person name="Conseiller E."/>
            <person name="Debuchy R."/>
            <person name="Malagnac F."/>
            <person name="Goarin A."/>
            <person name="Silar P."/>
            <person name="Lacoste S."/>
            <person name="Sallet E."/>
            <person name="Bensimon A."/>
            <person name="Giraud T."/>
            <person name="Brygoo Y."/>
        </authorList>
    </citation>
    <scope>NUCLEOTIDE SEQUENCE [LARGE SCALE GENOMIC DNA]</scope>
    <source>
        <strain evidence="4">FM164</strain>
    </source>
</reference>
<dbReference type="Gene3D" id="3.90.25.10">
    <property type="entry name" value="UDP-galactose 4-epimerase, domain 1"/>
    <property type="match status" value="1"/>
</dbReference>
<sequence length="330" mass="37211">MITPFYTVALFGANGQIGRHVLKALNESKEAQMKVLAFVSPNSDFQVGDFDEANTIEKRVDLNIVTSNDLAEIMASHDVSVVVSTLGCEVINKQGVIQDAAAMAGVRRFYPSEFGMHQIPWFEGEGAYLHPIWAAKMRCLDNAIKHPAIQSGHMTYTVIGCAELFDVQDELILCPWLEKDQAITNDGYEVQCVGDPDAKMDYSSCEDVAKYLVASINHPERSENKILGFRSDYISYNEITRLLRHYSRKPARINPTSVDQAKRILENPSSAPEKLQKGSTFPVDFWILLRYVQGQGRFWRPPGQLHNDLFPEVIPTSVERYFQSLFQGQD</sequence>
<feature type="domain" description="NmrA-like" evidence="3">
    <location>
        <begin position="7"/>
        <end position="264"/>
    </location>
</feature>
<dbReference type="Gene3D" id="3.40.50.720">
    <property type="entry name" value="NAD(P)-binding Rossmann-like Domain"/>
    <property type="match status" value="1"/>
</dbReference>
<keyword evidence="1" id="KW-0521">NADP</keyword>
<dbReference type="EMBL" id="HG792018">
    <property type="protein sequence ID" value="CDM35425.1"/>
    <property type="molecule type" value="Genomic_DNA"/>
</dbReference>
<gene>
    <name evidence="4" type="ORF">PROQFM164_S04g000306</name>
</gene>
<dbReference type="Proteomes" id="UP000030686">
    <property type="component" value="Unassembled WGS sequence"/>
</dbReference>
<dbReference type="InterPro" id="IPR051609">
    <property type="entry name" value="NmrA/Isoflavone_reductase-like"/>
</dbReference>
<organism evidence="4 5">
    <name type="scientific">Penicillium roqueforti (strain FM164)</name>
    <dbReference type="NCBI Taxonomy" id="1365484"/>
    <lineage>
        <taxon>Eukaryota</taxon>
        <taxon>Fungi</taxon>
        <taxon>Dikarya</taxon>
        <taxon>Ascomycota</taxon>
        <taxon>Pezizomycotina</taxon>
        <taxon>Eurotiomycetes</taxon>
        <taxon>Eurotiomycetidae</taxon>
        <taxon>Eurotiales</taxon>
        <taxon>Aspergillaceae</taxon>
        <taxon>Penicillium</taxon>
    </lineage>
</organism>
<dbReference type="GO" id="GO:0016491">
    <property type="term" value="F:oxidoreductase activity"/>
    <property type="evidence" value="ECO:0007669"/>
    <property type="project" value="UniProtKB-KW"/>
</dbReference>
<keyword evidence="2" id="KW-0560">Oxidoreductase</keyword>
<evidence type="ECO:0000256" key="2">
    <source>
        <dbReference type="ARBA" id="ARBA00023002"/>
    </source>
</evidence>
<accession>W6QG88</accession>
<protein>
    <submittedName>
        <fullName evidence="4">NmrA-like</fullName>
    </submittedName>
</protein>
<dbReference type="Pfam" id="PF05368">
    <property type="entry name" value="NmrA"/>
    <property type="match status" value="1"/>
</dbReference>
<dbReference type="OrthoDB" id="9974981at2759"/>
<name>W6QG88_PENRF</name>
<keyword evidence="5" id="KW-1185">Reference proteome</keyword>
<proteinExistence type="predicted"/>
<evidence type="ECO:0000313" key="4">
    <source>
        <dbReference type="EMBL" id="CDM35425.1"/>
    </source>
</evidence>
<dbReference type="SUPFAM" id="SSF51735">
    <property type="entry name" value="NAD(P)-binding Rossmann-fold domains"/>
    <property type="match status" value="1"/>
</dbReference>
<dbReference type="InterPro" id="IPR008030">
    <property type="entry name" value="NmrA-like"/>
</dbReference>